<dbReference type="HOGENOM" id="CLU_000288_182_1_1"/>
<gene>
    <name evidence="3" type="ORF">M437DRAFT_49405</name>
</gene>
<dbReference type="InterPro" id="IPR052374">
    <property type="entry name" value="SERAC1"/>
</dbReference>
<accession>A0A074VTG0</accession>
<reference evidence="3 4" key="1">
    <citation type="journal article" date="2014" name="BMC Genomics">
        <title>Genome sequencing of four Aureobasidium pullulans varieties: biotechnological potential, stress tolerance, and description of new species.</title>
        <authorList>
            <person name="Gostin Ar C."/>
            <person name="Ohm R.A."/>
            <person name="Kogej T."/>
            <person name="Sonjak S."/>
            <person name="Turk M."/>
            <person name="Zajc J."/>
            <person name="Zalar P."/>
            <person name="Grube M."/>
            <person name="Sun H."/>
            <person name="Han J."/>
            <person name="Sharma A."/>
            <person name="Chiniquy J."/>
            <person name="Ngan C.Y."/>
            <person name="Lipzen A."/>
            <person name="Barry K."/>
            <person name="Grigoriev I.V."/>
            <person name="Gunde-Cimerman N."/>
        </authorList>
    </citation>
    <scope>NUCLEOTIDE SEQUENCE [LARGE SCALE GENOMIC DNA]</scope>
    <source>
        <strain evidence="3 4">CBS 110374</strain>
    </source>
</reference>
<sequence>LSIVAVHGLMGHWENTWNAGNSHEDAMFLRDRVPADLSRNRIRARIFSYGYDSAVFSRSVVTIDQAADMLLERLLGKRKKPEEKCRPIIFIAHSLGGLVVKQAMIQAWSHSQRYNELLDSVKGCLFLGVPHGGADSAYWANLPAQMIPYVTLGLRGNPRFLRSLESKSADCVRISRDFVHRAVSLRIRTFYETEKLGTIIVVDRSSATLNLPNEVAVPLDGSNHVTICKFSASENQRYEPIKDAIEELVIAGLGR</sequence>
<dbReference type="PANTHER" id="PTHR48182:SF3">
    <property type="entry name" value="DUF676 DOMAIN-CONTAINING PROTEIN"/>
    <property type="match status" value="1"/>
</dbReference>
<name>A0A074VTG0_AURM1</name>
<comment type="similarity">
    <text evidence="1">Belongs to the putative lipase ROG1 family.</text>
</comment>
<feature type="non-terminal residue" evidence="3">
    <location>
        <position position="1"/>
    </location>
</feature>
<evidence type="ECO:0000259" key="2">
    <source>
        <dbReference type="Pfam" id="PF05057"/>
    </source>
</evidence>
<dbReference type="SUPFAM" id="SSF53474">
    <property type="entry name" value="alpha/beta-Hydrolases"/>
    <property type="match status" value="1"/>
</dbReference>
<evidence type="ECO:0000313" key="4">
    <source>
        <dbReference type="Proteomes" id="UP000030672"/>
    </source>
</evidence>
<dbReference type="RefSeq" id="XP_040879557.1">
    <property type="nucleotide sequence ID" value="XM_041021826.1"/>
</dbReference>
<dbReference type="PANTHER" id="PTHR48182">
    <property type="entry name" value="PROTEIN SERAC1"/>
    <property type="match status" value="1"/>
</dbReference>
<organism evidence="3 4">
    <name type="scientific">Aureobasidium melanogenum (strain CBS 110374)</name>
    <name type="common">Aureobasidium pullulans var. melanogenum</name>
    <dbReference type="NCBI Taxonomy" id="1043003"/>
    <lineage>
        <taxon>Eukaryota</taxon>
        <taxon>Fungi</taxon>
        <taxon>Dikarya</taxon>
        <taxon>Ascomycota</taxon>
        <taxon>Pezizomycotina</taxon>
        <taxon>Dothideomycetes</taxon>
        <taxon>Dothideomycetidae</taxon>
        <taxon>Dothideales</taxon>
        <taxon>Saccotheciaceae</taxon>
        <taxon>Aureobasidium</taxon>
    </lineage>
</organism>
<dbReference type="EMBL" id="KL584834">
    <property type="protein sequence ID" value="KEQ62534.1"/>
    <property type="molecule type" value="Genomic_DNA"/>
</dbReference>
<proteinExistence type="inferred from homology"/>
<protein>
    <recommendedName>
        <fullName evidence="2">DUF676 domain-containing protein</fullName>
    </recommendedName>
</protein>
<dbReference type="AlphaFoldDB" id="A0A074VTG0"/>
<keyword evidence="4" id="KW-1185">Reference proteome</keyword>
<dbReference type="InterPro" id="IPR007751">
    <property type="entry name" value="DUF676_lipase-like"/>
</dbReference>
<dbReference type="Proteomes" id="UP000030672">
    <property type="component" value="Unassembled WGS sequence"/>
</dbReference>
<dbReference type="Gene3D" id="3.40.50.1820">
    <property type="entry name" value="alpha/beta hydrolase"/>
    <property type="match status" value="1"/>
</dbReference>
<evidence type="ECO:0000313" key="3">
    <source>
        <dbReference type="EMBL" id="KEQ62534.1"/>
    </source>
</evidence>
<feature type="domain" description="DUF676" evidence="2">
    <location>
        <begin position="3"/>
        <end position="128"/>
    </location>
</feature>
<dbReference type="Pfam" id="PF05057">
    <property type="entry name" value="DUF676"/>
    <property type="match status" value="1"/>
</dbReference>
<evidence type="ECO:0000256" key="1">
    <source>
        <dbReference type="ARBA" id="ARBA00007920"/>
    </source>
</evidence>
<dbReference type="GeneID" id="63915199"/>
<dbReference type="InterPro" id="IPR029058">
    <property type="entry name" value="AB_hydrolase_fold"/>
</dbReference>